<dbReference type="SUPFAM" id="SSF55120">
    <property type="entry name" value="Pseudouridine synthase"/>
    <property type="match status" value="1"/>
</dbReference>
<evidence type="ECO:0000259" key="10">
    <source>
        <dbReference type="Pfam" id="PF00849"/>
    </source>
</evidence>
<dbReference type="GO" id="GO:0000455">
    <property type="term" value="P:enzyme-directed rRNA pseudouridine synthesis"/>
    <property type="evidence" value="ECO:0007669"/>
    <property type="project" value="TreeGrafter"/>
</dbReference>
<comment type="catalytic activity">
    <reaction evidence="5">
        <text>uridine(32) in tRNA = pseudouridine(32) in tRNA</text>
        <dbReference type="Rhea" id="RHEA:42544"/>
        <dbReference type="Rhea" id="RHEA-COMP:10107"/>
        <dbReference type="Rhea" id="RHEA-COMP:10108"/>
        <dbReference type="ChEBI" id="CHEBI:65314"/>
        <dbReference type="ChEBI" id="CHEBI:65315"/>
        <dbReference type="EC" id="5.4.99.28"/>
    </reaction>
</comment>
<evidence type="ECO:0000256" key="3">
    <source>
        <dbReference type="ARBA" id="ARBA00022694"/>
    </source>
</evidence>
<sequence>MEIFDYRPPSVPWLDIRYIDRDIIIINKPSGLLSNPGMAAHTHDSAITRLCQLYPDAILVHRLDCATSGIMVFARSKKAESNLKTQFQNRQTGKLYLAEVAGEMALDEGTIDLPLGKDRSNPPWQKVDKAEGRPAVTHFKVLERRDNSTLVALMPETGRTHQLRVHMLALGHPILGDEFYGREMAFGDGTVESARERLCLHAQRLEFSHPWSNKPMQFESPAPF</sequence>
<name>A0AAJ1BHB6_9GAMM</name>
<keyword evidence="12" id="KW-1185">Reference proteome</keyword>
<dbReference type="Pfam" id="PF00849">
    <property type="entry name" value="PseudoU_synth_2"/>
    <property type="match status" value="1"/>
</dbReference>
<reference evidence="11 12" key="1">
    <citation type="submission" date="2022-02" db="EMBL/GenBank/DDBJ databases">
        <title>The genome sequence of Shewanella sp. 3B26.</title>
        <authorList>
            <person name="Du J."/>
        </authorList>
    </citation>
    <scope>NUCLEOTIDE SEQUENCE [LARGE SCALE GENOMIC DNA]</scope>
    <source>
        <strain evidence="11 12">3B26</strain>
    </source>
</reference>
<comment type="caution">
    <text evidence="11">The sequence shown here is derived from an EMBL/GenBank/DDBJ whole genome shotgun (WGS) entry which is preliminary data.</text>
</comment>
<dbReference type="Proteomes" id="UP001297581">
    <property type="component" value="Unassembled WGS sequence"/>
</dbReference>
<keyword evidence="2" id="KW-0698">rRNA processing</keyword>
<dbReference type="InterPro" id="IPR020103">
    <property type="entry name" value="PsdUridine_synth_cat_dom_sf"/>
</dbReference>
<evidence type="ECO:0000313" key="11">
    <source>
        <dbReference type="EMBL" id="MCH4293957.1"/>
    </source>
</evidence>
<evidence type="ECO:0000313" key="12">
    <source>
        <dbReference type="Proteomes" id="UP001297581"/>
    </source>
</evidence>
<comment type="similarity">
    <text evidence="1 9">Belongs to the pseudouridine synthase RluA family.</text>
</comment>
<keyword evidence="4 9" id="KW-0413">Isomerase</keyword>
<comment type="function">
    <text evidence="7">Dual specificity enzyme that catalyzes the synthesis of pseudouridine from uracil-746 in 23S ribosomal RNA and from uracil-32 in the anticodon stem and loop of transfer RNAs.</text>
</comment>
<dbReference type="RefSeq" id="WP_240590410.1">
    <property type="nucleotide sequence ID" value="NZ_JAKUDL010000002.1"/>
</dbReference>
<dbReference type="PANTHER" id="PTHR21600:SF91">
    <property type="entry name" value="DUAL-SPECIFICITY RNA PSEUDOURIDINE SYNTHASE RLUA"/>
    <property type="match status" value="1"/>
</dbReference>
<dbReference type="Gene3D" id="3.30.2350.10">
    <property type="entry name" value="Pseudouridine synthase"/>
    <property type="match status" value="1"/>
</dbReference>
<dbReference type="CDD" id="cd02869">
    <property type="entry name" value="PseudoU_synth_RluA_like"/>
    <property type="match status" value="1"/>
</dbReference>
<dbReference type="GO" id="GO:0003723">
    <property type="term" value="F:RNA binding"/>
    <property type="evidence" value="ECO:0007669"/>
    <property type="project" value="InterPro"/>
</dbReference>
<evidence type="ECO:0000256" key="8">
    <source>
        <dbReference type="PIRSR" id="PIRSR606225-1"/>
    </source>
</evidence>
<dbReference type="InterPro" id="IPR006224">
    <property type="entry name" value="PsdUridine_synth_RluA-like_CS"/>
</dbReference>
<evidence type="ECO:0000256" key="6">
    <source>
        <dbReference type="ARBA" id="ARBA00036916"/>
    </source>
</evidence>
<accession>A0AAJ1BHB6</accession>
<evidence type="ECO:0000256" key="1">
    <source>
        <dbReference type="ARBA" id="ARBA00010876"/>
    </source>
</evidence>
<evidence type="ECO:0000256" key="4">
    <source>
        <dbReference type="ARBA" id="ARBA00023235"/>
    </source>
</evidence>
<keyword evidence="3" id="KW-0819">tRNA processing</keyword>
<comment type="catalytic activity">
    <reaction evidence="6">
        <text>uridine(746) in 23S rRNA = pseudouridine(746) in 23S rRNA</text>
        <dbReference type="Rhea" id="RHEA:42548"/>
        <dbReference type="Rhea" id="RHEA-COMP:10109"/>
        <dbReference type="Rhea" id="RHEA-COMP:10110"/>
        <dbReference type="ChEBI" id="CHEBI:65314"/>
        <dbReference type="ChEBI" id="CHEBI:65315"/>
        <dbReference type="EC" id="5.4.99.29"/>
    </reaction>
</comment>
<proteinExistence type="inferred from homology"/>
<feature type="active site" evidence="8">
    <location>
        <position position="64"/>
    </location>
</feature>
<evidence type="ECO:0000256" key="7">
    <source>
        <dbReference type="ARBA" id="ARBA00037305"/>
    </source>
</evidence>
<dbReference type="GO" id="GO:0160151">
    <property type="term" value="F:tRNA pseudouridine(32) synthase activity"/>
    <property type="evidence" value="ECO:0007669"/>
    <property type="project" value="UniProtKB-EC"/>
</dbReference>
<dbReference type="InterPro" id="IPR050188">
    <property type="entry name" value="RluA_PseudoU_synthase"/>
</dbReference>
<evidence type="ECO:0000256" key="2">
    <source>
        <dbReference type="ARBA" id="ARBA00022552"/>
    </source>
</evidence>
<dbReference type="GO" id="GO:0008033">
    <property type="term" value="P:tRNA processing"/>
    <property type="evidence" value="ECO:0007669"/>
    <property type="project" value="UniProtKB-KW"/>
</dbReference>
<comment type="catalytic activity">
    <reaction evidence="9">
        <text>a uridine in RNA = a pseudouridine in RNA</text>
        <dbReference type="Rhea" id="RHEA:48348"/>
        <dbReference type="Rhea" id="RHEA-COMP:12068"/>
        <dbReference type="Rhea" id="RHEA-COMP:12069"/>
        <dbReference type="ChEBI" id="CHEBI:65314"/>
        <dbReference type="ChEBI" id="CHEBI:65315"/>
    </reaction>
</comment>
<dbReference type="EC" id="5.4.99.-" evidence="9"/>
<organism evidence="11 12">
    <name type="scientific">Shewanella zhuhaiensis</name>
    <dbReference type="NCBI Taxonomy" id="2919576"/>
    <lineage>
        <taxon>Bacteria</taxon>
        <taxon>Pseudomonadati</taxon>
        <taxon>Pseudomonadota</taxon>
        <taxon>Gammaproteobacteria</taxon>
        <taxon>Alteromonadales</taxon>
        <taxon>Shewanellaceae</taxon>
        <taxon>Shewanella</taxon>
    </lineage>
</organism>
<dbReference type="InterPro" id="IPR006225">
    <property type="entry name" value="PsdUridine_synth_RluC/D"/>
</dbReference>
<protein>
    <recommendedName>
        <fullName evidence="9">Pseudouridine synthase</fullName>
        <ecNumber evidence="9">5.4.99.-</ecNumber>
    </recommendedName>
</protein>
<feature type="domain" description="Pseudouridine synthase RsuA/RluA-like" evidence="10">
    <location>
        <begin position="22"/>
        <end position="168"/>
    </location>
</feature>
<dbReference type="PROSITE" id="PS01129">
    <property type="entry name" value="PSI_RLU"/>
    <property type="match status" value="1"/>
</dbReference>
<dbReference type="InterPro" id="IPR006145">
    <property type="entry name" value="PsdUridine_synth_RsuA/RluA"/>
</dbReference>
<dbReference type="PANTHER" id="PTHR21600">
    <property type="entry name" value="MITOCHONDRIAL RNA PSEUDOURIDINE SYNTHASE"/>
    <property type="match status" value="1"/>
</dbReference>
<gene>
    <name evidence="11" type="ORF">MJ923_06535</name>
</gene>
<dbReference type="AlphaFoldDB" id="A0AAJ1BHB6"/>
<evidence type="ECO:0000256" key="9">
    <source>
        <dbReference type="RuleBase" id="RU362028"/>
    </source>
</evidence>
<dbReference type="GO" id="GO:0160142">
    <property type="term" value="F:23S rRNA pseudouridine(746) synthase activity"/>
    <property type="evidence" value="ECO:0007669"/>
    <property type="project" value="UniProtKB-EC"/>
</dbReference>
<dbReference type="EMBL" id="JAKUDL010000002">
    <property type="protein sequence ID" value="MCH4293957.1"/>
    <property type="molecule type" value="Genomic_DNA"/>
</dbReference>
<comment type="function">
    <text evidence="9">Responsible for synthesis of pseudouridine from uracil.</text>
</comment>
<dbReference type="NCBIfam" id="TIGR00005">
    <property type="entry name" value="rluA_subfam"/>
    <property type="match status" value="1"/>
</dbReference>
<evidence type="ECO:0000256" key="5">
    <source>
        <dbReference type="ARBA" id="ARBA00036184"/>
    </source>
</evidence>